<dbReference type="InterPro" id="IPR052028">
    <property type="entry name" value="HipA_Ser/Thr_kinase"/>
</dbReference>
<dbReference type="InterPro" id="IPR012893">
    <property type="entry name" value="HipA-like_C"/>
</dbReference>
<dbReference type="EMBL" id="HG322950">
    <property type="protein sequence ID" value="CDF85677.1"/>
    <property type="molecule type" value="Genomic_DNA"/>
</dbReference>
<dbReference type="Pfam" id="PF07804">
    <property type="entry name" value="HipA_C"/>
    <property type="match status" value="1"/>
</dbReference>
<proteinExistence type="inferred from homology"/>
<dbReference type="GO" id="GO:0004674">
    <property type="term" value="F:protein serine/threonine kinase activity"/>
    <property type="evidence" value="ECO:0007669"/>
    <property type="project" value="TreeGrafter"/>
</dbReference>
<evidence type="ECO:0000313" key="5">
    <source>
        <dbReference type="EMBL" id="CDF85677.1"/>
    </source>
</evidence>
<reference evidence="5 6" key="1">
    <citation type="submission" date="2013-03" db="EMBL/GenBank/DDBJ databases">
        <authorList>
            <person name="Linke B."/>
        </authorList>
    </citation>
    <scope>NUCLEOTIDE SEQUENCE [LARGE SCALE GENOMIC DNA]</scope>
    <source>
        <strain evidence="5 6">B13</strain>
    </source>
</reference>
<sequence>MSHLTLQTFLNGDWHDAMKITLDSQRGLMGPCSFHYLPEYLIAFASDASHPAAAVSTNLPLDWDVHVERSAPAFLHDLVPSGASRRALLNLSHQVAQQTQSTDAFLLQHFAAHSIGHLRVKPSEPNPGLPQPTYRREEIIQWGTPWPLPESVLAYGLGANGEAPKLLLTEVSDDQFSTDGLVNDAEAKNHWLIKFARNRKTATDRDILRAEYCYYKALHQLGIETVYTDDMRLEEGPEPSLWMRRFDRNATTGQVLRHPVESIYSVMGVTTPGTRLDHVAVLDSLAELWLAAGQSAQIPGLVAEYVRRDLINLVLGNSDNHGRNTSVIRAPTLRLAPIYDLAPMVMDEEGISRATRWPQTIERGGVVDWRQVCAAVSRWAYPDQLFEKLRREAQRLIALPHLLSEIGLPASVSNHPAIGLAQMSQRSNLRSLL</sequence>
<evidence type="ECO:0000256" key="3">
    <source>
        <dbReference type="ARBA" id="ARBA00022777"/>
    </source>
</evidence>
<dbReference type="GO" id="GO:0005829">
    <property type="term" value="C:cytosol"/>
    <property type="evidence" value="ECO:0007669"/>
    <property type="project" value="TreeGrafter"/>
</dbReference>
<dbReference type="PIRSF" id="PIRSF028135">
    <property type="entry name" value="UCP028135_HipA-like"/>
    <property type="match status" value="1"/>
</dbReference>
<reference evidence="5 6" key="2">
    <citation type="submission" date="2014-05" db="EMBL/GenBank/DDBJ databases">
        <title>Genome sequence of the 3-chlorobenzoate degrading bacterium Pseudomonas knackmussii B13 shows multiple evidence for horizontal gene transfer.</title>
        <authorList>
            <person name="Miyazaki R."/>
            <person name="Bertelli C."/>
            <person name="Falquet L."/>
            <person name="Robinson-Rechavi M."/>
            <person name="Gharib W."/>
            <person name="Roy S."/>
            <person name="Van der Meer J.R."/>
        </authorList>
    </citation>
    <scope>NUCLEOTIDE SEQUENCE [LARGE SCALE GENOMIC DNA]</scope>
    <source>
        <strain evidence="5 6">B13</strain>
    </source>
</reference>
<dbReference type="STRING" id="1301098.PKB_4352"/>
<dbReference type="PANTHER" id="PTHR37419">
    <property type="entry name" value="SERINE/THREONINE-PROTEIN KINASE TOXIN HIPA"/>
    <property type="match status" value="1"/>
</dbReference>
<feature type="domain" description="HipA-like C-terminal" evidence="4">
    <location>
        <begin position="160"/>
        <end position="376"/>
    </location>
</feature>
<keyword evidence="6" id="KW-1185">Reference proteome</keyword>
<evidence type="ECO:0000259" key="4">
    <source>
        <dbReference type="Pfam" id="PF07804"/>
    </source>
</evidence>
<keyword evidence="2" id="KW-0808">Transferase</keyword>
<accession>A0A024HMD1</accession>
<gene>
    <name evidence="5" type="ORF">PKB_4352</name>
</gene>
<organism evidence="5 6">
    <name type="scientific">Pseudomonas knackmussii (strain DSM 6978 / CCUG 54928 / LMG 23759 / B13)</name>
    <dbReference type="NCBI Taxonomy" id="1301098"/>
    <lineage>
        <taxon>Bacteria</taxon>
        <taxon>Pseudomonadati</taxon>
        <taxon>Pseudomonadota</taxon>
        <taxon>Gammaproteobacteria</taxon>
        <taxon>Pseudomonadales</taxon>
        <taxon>Pseudomonadaceae</taxon>
        <taxon>Pseudomonas</taxon>
    </lineage>
</organism>
<evidence type="ECO:0000313" key="6">
    <source>
        <dbReference type="Proteomes" id="UP000025241"/>
    </source>
</evidence>
<dbReference type="HOGENOM" id="CLU_047711_0_0_6"/>
<keyword evidence="3" id="KW-0418">Kinase</keyword>
<comment type="similarity">
    <text evidence="1">Belongs to the HipA Ser/Thr kinase family.</text>
</comment>
<evidence type="ECO:0000256" key="1">
    <source>
        <dbReference type="ARBA" id="ARBA00010164"/>
    </source>
</evidence>
<dbReference type="RefSeq" id="WP_043254334.1">
    <property type="nucleotide sequence ID" value="NZ_HG322950.1"/>
</dbReference>
<dbReference type="Proteomes" id="UP000025241">
    <property type="component" value="Chromosome I"/>
</dbReference>
<protein>
    <recommendedName>
        <fullName evidence="4">HipA-like C-terminal domain-containing protein</fullName>
    </recommendedName>
</protein>
<dbReference type="KEGG" id="pkc:PKB_4352"/>
<dbReference type="InterPro" id="IPR016869">
    <property type="entry name" value="UCP028135_HipA-like"/>
</dbReference>
<dbReference type="AlphaFoldDB" id="A0A024HMD1"/>
<name>A0A024HMD1_PSEKB</name>
<evidence type="ECO:0000256" key="2">
    <source>
        <dbReference type="ARBA" id="ARBA00022679"/>
    </source>
</evidence>
<dbReference type="eggNOG" id="COG3550">
    <property type="taxonomic scope" value="Bacteria"/>
</dbReference>
<dbReference type="PANTHER" id="PTHR37419:SF8">
    <property type="entry name" value="TOXIN YJJJ"/>
    <property type="match status" value="1"/>
</dbReference>